<gene>
    <name evidence="6" type="ORF">GCM10011581_36540</name>
</gene>
<evidence type="ECO:0000256" key="3">
    <source>
        <dbReference type="ARBA" id="ARBA00022801"/>
    </source>
</evidence>
<dbReference type="Gene3D" id="3.60.15.10">
    <property type="entry name" value="Ribonuclease Z/Hydroxyacylglutathione hydrolase-like"/>
    <property type="match status" value="1"/>
</dbReference>
<dbReference type="InterPro" id="IPR001279">
    <property type="entry name" value="Metallo-B-lactamas"/>
</dbReference>
<evidence type="ECO:0000313" key="7">
    <source>
        <dbReference type="Proteomes" id="UP000597989"/>
    </source>
</evidence>
<keyword evidence="3" id="KW-0378">Hydrolase</keyword>
<evidence type="ECO:0000256" key="2">
    <source>
        <dbReference type="ARBA" id="ARBA00022723"/>
    </source>
</evidence>
<reference evidence="6 7" key="1">
    <citation type="journal article" date="2014" name="Int. J. Syst. Evol. Microbiol.">
        <title>Complete genome sequence of Corynebacterium casei LMG S-19264T (=DSM 44701T), isolated from a smear-ripened cheese.</title>
        <authorList>
            <consortium name="US DOE Joint Genome Institute (JGI-PGF)"/>
            <person name="Walter F."/>
            <person name="Albersmeier A."/>
            <person name="Kalinowski J."/>
            <person name="Ruckert C."/>
        </authorList>
    </citation>
    <scope>NUCLEOTIDE SEQUENCE [LARGE SCALE GENOMIC DNA]</scope>
    <source>
        <strain evidence="6 7">CGMCC 4.7206</strain>
    </source>
</reference>
<accession>A0A917NFK7</accession>
<evidence type="ECO:0000259" key="5">
    <source>
        <dbReference type="SMART" id="SM00849"/>
    </source>
</evidence>
<dbReference type="InterPro" id="IPR036866">
    <property type="entry name" value="RibonucZ/Hydroxyglut_hydro"/>
</dbReference>
<evidence type="ECO:0000256" key="4">
    <source>
        <dbReference type="ARBA" id="ARBA00022833"/>
    </source>
</evidence>
<dbReference type="PANTHER" id="PTHR42978:SF3">
    <property type="entry name" value="BLR3078 PROTEIN"/>
    <property type="match status" value="1"/>
</dbReference>
<dbReference type="RefSeq" id="WP_188989299.1">
    <property type="nucleotide sequence ID" value="NZ_BMMT01000013.1"/>
</dbReference>
<sequence>MRPFGGRLVNEGGSLLGRARMVCHCLLIETGGELILVDTGYGIADVTTHTEQLERSFLRLSRPVLEVAETAAAQVKQLGYRIEDVRHIVLTHLDRDHAGGLPDFPHAQVHVHDSEYRAMRNSPERARYLSHQFQHGPQWNLHRSSDGERWFGFEAVRELPGLPPGILLIPLPGHTRGHTGVAVRRSDGRWLLHAGDAYFYHGEMAERPHCTPMLRYFQSRVQVNGPLRRRNQERLHDLVTAHRGHVEVFCAHDPIELDRYTSTQDS</sequence>
<feature type="domain" description="Metallo-beta-lactamase" evidence="5">
    <location>
        <begin position="22"/>
        <end position="242"/>
    </location>
</feature>
<dbReference type="Pfam" id="PF00753">
    <property type="entry name" value="Lactamase_B"/>
    <property type="match status" value="1"/>
</dbReference>
<dbReference type="PANTHER" id="PTHR42978">
    <property type="entry name" value="QUORUM-QUENCHING LACTONASE YTNP-RELATED-RELATED"/>
    <property type="match status" value="1"/>
</dbReference>
<organism evidence="6 7">
    <name type="scientific">Saccharopolyspora thermophila</name>
    <dbReference type="NCBI Taxonomy" id="89367"/>
    <lineage>
        <taxon>Bacteria</taxon>
        <taxon>Bacillati</taxon>
        <taxon>Actinomycetota</taxon>
        <taxon>Actinomycetes</taxon>
        <taxon>Pseudonocardiales</taxon>
        <taxon>Pseudonocardiaceae</taxon>
        <taxon>Saccharopolyspora</taxon>
    </lineage>
</organism>
<dbReference type="SUPFAM" id="SSF56281">
    <property type="entry name" value="Metallo-hydrolase/oxidoreductase"/>
    <property type="match status" value="1"/>
</dbReference>
<keyword evidence="2" id="KW-0479">Metal-binding</keyword>
<dbReference type="GO" id="GO:0016787">
    <property type="term" value="F:hydrolase activity"/>
    <property type="evidence" value="ECO:0007669"/>
    <property type="project" value="UniProtKB-KW"/>
</dbReference>
<comment type="similarity">
    <text evidence="1">Belongs to the metallo-beta-lactamase superfamily.</text>
</comment>
<dbReference type="SMART" id="SM00849">
    <property type="entry name" value="Lactamase_B"/>
    <property type="match status" value="1"/>
</dbReference>
<dbReference type="Proteomes" id="UP000597989">
    <property type="component" value="Unassembled WGS sequence"/>
</dbReference>
<evidence type="ECO:0000256" key="1">
    <source>
        <dbReference type="ARBA" id="ARBA00007749"/>
    </source>
</evidence>
<dbReference type="GO" id="GO:0046872">
    <property type="term" value="F:metal ion binding"/>
    <property type="evidence" value="ECO:0007669"/>
    <property type="project" value="UniProtKB-KW"/>
</dbReference>
<dbReference type="InterPro" id="IPR051013">
    <property type="entry name" value="MBL_superfamily_lactonases"/>
</dbReference>
<protein>
    <submittedName>
        <fullName evidence="6">MBL fold metallo-hydrolase</fullName>
    </submittedName>
</protein>
<name>A0A917NFK7_9PSEU</name>
<comment type="caution">
    <text evidence="6">The sequence shown here is derived from an EMBL/GenBank/DDBJ whole genome shotgun (WGS) entry which is preliminary data.</text>
</comment>
<dbReference type="CDD" id="cd07742">
    <property type="entry name" value="metallo-hydrolase-like_MBL-fold"/>
    <property type="match status" value="1"/>
</dbReference>
<evidence type="ECO:0000313" key="6">
    <source>
        <dbReference type="EMBL" id="GGI96077.1"/>
    </source>
</evidence>
<dbReference type="AlphaFoldDB" id="A0A917NFK7"/>
<dbReference type="EMBL" id="BMMT01000013">
    <property type="protein sequence ID" value="GGI96077.1"/>
    <property type="molecule type" value="Genomic_DNA"/>
</dbReference>
<keyword evidence="4" id="KW-0862">Zinc</keyword>
<proteinExistence type="inferred from homology"/>